<comment type="similarity">
    <text evidence="2 8">Belongs to the nucleobase:cation symporter-2 (NCS2) (TC 2.A.40) family. Azg-like subfamily.</text>
</comment>
<sequence>MSIKPEMATSTSGFSRWAEKVFKLSQNKTNVRTEIVAGFTTFMTMAYVLIVNPQILSNTGMDKGALFSATALSAAIATLVMAFHANYPFALAPGMGLNAFFAFTVVLGMKYPWQVALTAILIEGLIFILLSVTPVREMIVNAIPLTIKHAVSVGIGFFIAFIGVRSAGIVVNSEATGVTLGNLKSPEVLLAIIGLIIMGYLLARGVKGALLIGILITTLLGIPLKVTPIPSSIISAPPSLSPIFFKFDFSKVLTGEFLIVMFTFLFVDMFDTVGTLVGVASKADMLDKDGKLPRARQALLADAIGTTFGAILGTSTVTTYVESAAGVAEGGRTGLTAFTVAVLMLLSLFFAPIFTIVPSAATAPALIIIGLFMLSPIFKINFEDYTEAIPAFLTIIMMPFTYSIAEGLVFGIVSYVVLKIISGRYKEVSGTMYVLAILFILKSILG</sequence>
<gene>
    <name evidence="10" type="ORF">SAMN05660865_00231</name>
</gene>
<evidence type="ECO:0000256" key="6">
    <source>
        <dbReference type="ARBA" id="ARBA00022989"/>
    </source>
</evidence>
<dbReference type="PIRSF" id="PIRSF005353">
    <property type="entry name" value="PbuG"/>
    <property type="match status" value="1"/>
</dbReference>
<dbReference type="InterPro" id="IPR045018">
    <property type="entry name" value="Azg-like"/>
</dbReference>
<dbReference type="RefSeq" id="WP_242971173.1">
    <property type="nucleotide sequence ID" value="NZ_FNUK01000001.1"/>
</dbReference>
<dbReference type="InterPro" id="IPR006043">
    <property type="entry name" value="NCS2"/>
</dbReference>
<protein>
    <submittedName>
        <fullName evidence="10">Putative MFS transporter, AGZA family, xanthine/uracil permease</fullName>
    </submittedName>
</protein>
<feature type="transmembrane region" description="Helical" evidence="9">
    <location>
        <begin position="210"/>
        <end position="237"/>
    </location>
</feature>
<dbReference type="EMBL" id="FNUK01000001">
    <property type="protein sequence ID" value="SEF42410.1"/>
    <property type="molecule type" value="Genomic_DNA"/>
</dbReference>
<accession>A0A1H5RVX3</accession>
<evidence type="ECO:0000256" key="1">
    <source>
        <dbReference type="ARBA" id="ARBA00004651"/>
    </source>
</evidence>
<name>A0A1H5RVX3_9CLOT</name>
<keyword evidence="3 8" id="KW-0813">Transport</keyword>
<dbReference type="GO" id="GO:0005345">
    <property type="term" value="F:purine nucleobase transmembrane transporter activity"/>
    <property type="evidence" value="ECO:0007669"/>
    <property type="project" value="TreeGrafter"/>
</dbReference>
<evidence type="ECO:0000313" key="11">
    <source>
        <dbReference type="Proteomes" id="UP000242850"/>
    </source>
</evidence>
<keyword evidence="4 8" id="KW-1003">Cell membrane</keyword>
<organism evidence="10 11">
    <name type="scientific">Caloramator fervidus</name>
    <dbReference type="NCBI Taxonomy" id="29344"/>
    <lineage>
        <taxon>Bacteria</taxon>
        <taxon>Bacillati</taxon>
        <taxon>Bacillota</taxon>
        <taxon>Clostridia</taxon>
        <taxon>Eubacteriales</taxon>
        <taxon>Clostridiaceae</taxon>
        <taxon>Caloramator</taxon>
    </lineage>
</organism>
<reference evidence="11" key="1">
    <citation type="submission" date="2016-10" db="EMBL/GenBank/DDBJ databases">
        <authorList>
            <person name="Varghese N."/>
            <person name="Submissions S."/>
        </authorList>
    </citation>
    <scope>NUCLEOTIDE SEQUENCE [LARGE SCALE GENOMIC DNA]</scope>
    <source>
        <strain evidence="11">DSM 5463</strain>
    </source>
</reference>
<feature type="transmembrane region" description="Helical" evidence="9">
    <location>
        <begin position="90"/>
        <end position="109"/>
    </location>
</feature>
<dbReference type="AlphaFoldDB" id="A0A1H5RVX3"/>
<feature type="transmembrane region" description="Helical" evidence="9">
    <location>
        <begin position="388"/>
        <end position="416"/>
    </location>
</feature>
<evidence type="ECO:0000256" key="4">
    <source>
        <dbReference type="ARBA" id="ARBA00022475"/>
    </source>
</evidence>
<evidence type="ECO:0000256" key="5">
    <source>
        <dbReference type="ARBA" id="ARBA00022692"/>
    </source>
</evidence>
<dbReference type="InterPro" id="IPR026033">
    <property type="entry name" value="Azg-like_bact_archaea"/>
</dbReference>
<feature type="transmembrane region" description="Helical" evidence="9">
    <location>
        <begin position="115"/>
        <end position="135"/>
    </location>
</feature>
<feature type="transmembrane region" description="Helical" evidence="9">
    <location>
        <begin position="35"/>
        <end position="52"/>
    </location>
</feature>
<feature type="transmembrane region" description="Helical" evidence="9">
    <location>
        <begin position="64"/>
        <end position="83"/>
    </location>
</feature>
<evidence type="ECO:0000256" key="7">
    <source>
        <dbReference type="ARBA" id="ARBA00023136"/>
    </source>
</evidence>
<dbReference type="Pfam" id="PF00860">
    <property type="entry name" value="Xan_ur_permease"/>
    <property type="match status" value="1"/>
</dbReference>
<comment type="subcellular location">
    <subcellularLocation>
        <location evidence="1 8">Cell membrane</location>
        <topology evidence="1 8">Multi-pass membrane protein</topology>
    </subcellularLocation>
</comment>
<keyword evidence="11" id="KW-1185">Reference proteome</keyword>
<feature type="transmembrane region" description="Helical" evidence="9">
    <location>
        <begin position="333"/>
        <end position="354"/>
    </location>
</feature>
<feature type="transmembrane region" description="Helical" evidence="9">
    <location>
        <begin position="361"/>
        <end position="382"/>
    </location>
</feature>
<keyword evidence="5 8" id="KW-0812">Transmembrane</keyword>
<evidence type="ECO:0000256" key="3">
    <source>
        <dbReference type="ARBA" id="ARBA00022448"/>
    </source>
</evidence>
<keyword evidence="7 8" id="KW-0472">Membrane</keyword>
<dbReference type="PANTHER" id="PTHR43337">
    <property type="entry name" value="XANTHINE/URACIL PERMEASE C887.17-RELATED"/>
    <property type="match status" value="1"/>
</dbReference>
<evidence type="ECO:0000256" key="8">
    <source>
        <dbReference type="PIRNR" id="PIRNR005353"/>
    </source>
</evidence>
<proteinExistence type="inferred from homology"/>
<dbReference type="PANTHER" id="PTHR43337:SF1">
    <property type="entry name" value="XANTHINE_URACIL PERMEASE C887.17-RELATED"/>
    <property type="match status" value="1"/>
</dbReference>
<evidence type="ECO:0000313" key="10">
    <source>
        <dbReference type="EMBL" id="SEF42410.1"/>
    </source>
</evidence>
<dbReference type="Proteomes" id="UP000242850">
    <property type="component" value="Unassembled WGS sequence"/>
</dbReference>
<feature type="transmembrane region" description="Helical" evidence="9">
    <location>
        <begin position="188"/>
        <end position="203"/>
    </location>
</feature>
<dbReference type="GO" id="GO:0005886">
    <property type="term" value="C:plasma membrane"/>
    <property type="evidence" value="ECO:0007669"/>
    <property type="project" value="UniProtKB-SubCell"/>
</dbReference>
<feature type="transmembrane region" description="Helical" evidence="9">
    <location>
        <begin position="147"/>
        <end position="168"/>
    </location>
</feature>
<keyword evidence="6 8" id="KW-1133">Transmembrane helix</keyword>
<evidence type="ECO:0000256" key="9">
    <source>
        <dbReference type="SAM" id="Phobius"/>
    </source>
</evidence>
<evidence type="ECO:0000256" key="2">
    <source>
        <dbReference type="ARBA" id="ARBA00005697"/>
    </source>
</evidence>
<feature type="transmembrane region" description="Helical" evidence="9">
    <location>
        <begin position="299"/>
        <end position="321"/>
    </location>
</feature>
<feature type="transmembrane region" description="Helical" evidence="9">
    <location>
        <begin position="257"/>
        <end position="279"/>
    </location>
</feature>